<dbReference type="InterPro" id="IPR013216">
    <property type="entry name" value="Methyltransf_11"/>
</dbReference>
<reference evidence="2" key="1">
    <citation type="submission" date="2018-05" db="EMBL/GenBank/DDBJ databases">
        <authorList>
            <person name="Lanie J.A."/>
            <person name="Ng W.-L."/>
            <person name="Kazmierczak K.M."/>
            <person name="Andrzejewski T.M."/>
            <person name="Davidsen T.M."/>
            <person name="Wayne K.J."/>
            <person name="Tettelin H."/>
            <person name="Glass J.I."/>
            <person name="Rusch D."/>
            <person name="Podicherti R."/>
            <person name="Tsui H.-C.T."/>
            <person name="Winkler M.E."/>
        </authorList>
    </citation>
    <scope>NUCLEOTIDE SEQUENCE</scope>
</reference>
<dbReference type="SUPFAM" id="SSF53335">
    <property type="entry name" value="S-adenosyl-L-methionine-dependent methyltransferases"/>
    <property type="match status" value="1"/>
</dbReference>
<dbReference type="PANTHER" id="PTHR43591">
    <property type="entry name" value="METHYLTRANSFERASE"/>
    <property type="match status" value="1"/>
</dbReference>
<dbReference type="Gene3D" id="3.40.50.150">
    <property type="entry name" value="Vaccinia Virus protein VP39"/>
    <property type="match status" value="1"/>
</dbReference>
<organism evidence="2">
    <name type="scientific">marine metagenome</name>
    <dbReference type="NCBI Taxonomy" id="408172"/>
    <lineage>
        <taxon>unclassified sequences</taxon>
        <taxon>metagenomes</taxon>
        <taxon>ecological metagenomes</taxon>
    </lineage>
</organism>
<feature type="domain" description="Methyltransferase type 11" evidence="1">
    <location>
        <begin position="98"/>
        <end position="192"/>
    </location>
</feature>
<dbReference type="CDD" id="cd02440">
    <property type="entry name" value="AdoMet_MTases"/>
    <property type="match status" value="1"/>
</dbReference>
<dbReference type="GO" id="GO:0008757">
    <property type="term" value="F:S-adenosylmethionine-dependent methyltransferase activity"/>
    <property type="evidence" value="ECO:0007669"/>
    <property type="project" value="InterPro"/>
</dbReference>
<accession>A0A382M934</accession>
<protein>
    <recommendedName>
        <fullName evidence="1">Methyltransferase type 11 domain-containing protein</fullName>
    </recommendedName>
</protein>
<dbReference type="InterPro" id="IPR029063">
    <property type="entry name" value="SAM-dependent_MTases_sf"/>
</dbReference>
<proteinExistence type="predicted"/>
<sequence length="331" mass="38736">MKIVEWVDPYTNEALEQTEKKLFNKNSEYPIIDGIPKFVKENTNEPQYDIEKCFSYQWTKSEFGQPEKFSDDDIKNDVIETMDLTDEDLSLFENKIVLDVGVGSGASSRLWAPRAKEFHGVDIGNGIYRATKTLANSVKNPIISHSDLHHLPYPDESFDVIVSNGVLHHTPNTKNALKSIYPKLKKGGLIIFYIYKVKAPLREFSDDYIRNLLSNLSPEEAFEKTKSITKLAESLHNQQIRITIPEDVPLLGFKKGEYDLQRFIYQNIFKLFWKKSMGFYESNMENFDWYYPKYSWRHTEQEIKDWCTEFNLTPKLIKENYSGFTCHAFRE</sequence>
<name>A0A382M934_9ZZZZ</name>
<evidence type="ECO:0000313" key="2">
    <source>
        <dbReference type="EMBL" id="SVC45108.1"/>
    </source>
</evidence>
<dbReference type="EMBL" id="UINC01091943">
    <property type="protein sequence ID" value="SVC45108.1"/>
    <property type="molecule type" value="Genomic_DNA"/>
</dbReference>
<dbReference type="AlphaFoldDB" id="A0A382M934"/>
<evidence type="ECO:0000259" key="1">
    <source>
        <dbReference type="Pfam" id="PF08241"/>
    </source>
</evidence>
<dbReference type="Pfam" id="PF08241">
    <property type="entry name" value="Methyltransf_11"/>
    <property type="match status" value="1"/>
</dbReference>
<gene>
    <name evidence="2" type="ORF">METZ01_LOCUS297962</name>
</gene>